<dbReference type="GO" id="GO:0006048">
    <property type="term" value="P:UDP-N-acetylglucosamine biosynthetic process"/>
    <property type="evidence" value="ECO:0007669"/>
    <property type="project" value="TreeGrafter"/>
</dbReference>
<dbReference type="SUPFAM" id="SSF53448">
    <property type="entry name" value="Nucleotide-diphospho-sugar transferases"/>
    <property type="match status" value="1"/>
</dbReference>
<evidence type="ECO:0000256" key="5">
    <source>
        <dbReference type="ARBA" id="ARBA00048493"/>
    </source>
</evidence>
<dbReference type="Proteomes" id="UP000077202">
    <property type="component" value="Unassembled WGS sequence"/>
</dbReference>
<comment type="caution">
    <text evidence="7">The sequence shown here is derived from an EMBL/GenBank/DDBJ whole genome shotgun (WGS) entry which is preliminary data.</text>
</comment>
<protein>
    <recommendedName>
        <fullName evidence="9">UDP-N-acetylglucosamine pyrophosphorylase</fullName>
    </recommendedName>
</protein>
<evidence type="ECO:0008006" key="9">
    <source>
        <dbReference type="Google" id="ProtNLM"/>
    </source>
</evidence>
<comment type="catalytic activity">
    <reaction evidence="5">
        <text>N-acetyl-alpha-D-glucosamine 1-phosphate + UTP + H(+) = UDP-N-acetyl-alpha-D-glucosamine + diphosphate</text>
        <dbReference type="Rhea" id="RHEA:13509"/>
        <dbReference type="ChEBI" id="CHEBI:15378"/>
        <dbReference type="ChEBI" id="CHEBI:33019"/>
        <dbReference type="ChEBI" id="CHEBI:46398"/>
        <dbReference type="ChEBI" id="CHEBI:57705"/>
        <dbReference type="ChEBI" id="CHEBI:57776"/>
        <dbReference type="EC" id="2.7.7.23"/>
    </reaction>
</comment>
<proteinExistence type="inferred from homology"/>
<dbReference type="CDD" id="cd04193">
    <property type="entry name" value="UDPGlcNAc_PPase"/>
    <property type="match status" value="1"/>
</dbReference>
<dbReference type="InterPro" id="IPR029044">
    <property type="entry name" value="Nucleotide-diphossugar_trans"/>
</dbReference>
<evidence type="ECO:0000256" key="6">
    <source>
        <dbReference type="ARBA" id="ARBA00052215"/>
    </source>
</evidence>
<sequence>MGLENGDDSVIPPQDLLERFKDYGQEQTLAYWHDLTPEERDVLIQDLESVDLPRVSRIVRKSLRKQDKPNCQPILDSEVATLDTRTQDERGRWWGMGLRAISEGKLAVLLLSGGQGTRLGSKDPKGCFNIGLPSGKSLFQLQAERILRVQKLASQSTTNGKVVKVPWYIMTSPFTDSATKKFFQNRKYFGLEQDQVMFFQQGTLPCISKDGRFIMSNPYKMAMAPDGNGGVYAALKSSRCLEDMARRGIKYVDVYSVDNTLVRVADPLFLGYWIDQGTSCAAKVIKKAYPQERVGVFVHHGKGGPVGVAEYTELGADLQFAINQETGRLAYKWSNVCMHMFSLDFLHTVVEELEKDSIYHLAEKKIQSVDGVIDGIKLEQFIFDSIPYAPSISLFEVIREEEFAPVKNASGATTDSPDTARALLQRLHMGWVVSAGGSIANTGTAYASEIVPRLFEERVPRLFEEIVMTFGINKPVSYTFFADKLLKLLLGFVPHIFVKKRASKYHLSSHMQAKAWKTCAEGELFMHQLKFMLKVEG</sequence>
<comment type="pathway">
    <text evidence="1">Nucleotide-sugar biosynthesis; UDP-N-acetyl-alpha-D-glucosamine biosynthesis; UDP-N-acetyl-alpha-D-glucosamine from N-acetyl-alpha-D-glucosamine 1-phosphate: step 1/1.</text>
</comment>
<reference evidence="7" key="1">
    <citation type="submission" date="2016-03" db="EMBL/GenBank/DDBJ databases">
        <title>Mechanisms controlling the formation of the plant cell surface in tip-growing cells are functionally conserved among land plants.</title>
        <authorList>
            <person name="Honkanen S."/>
            <person name="Jones V.A."/>
            <person name="Morieri G."/>
            <person name="Champion C."/>
            <person name="Hetherington A.J."/>
            <person name="Kelly S."/>
            <person name="Saint-Marcoux D."/>
            <person name="Proust H."/>
            <person name="Prescott H."/>
            <person name="Dolan L."/>
        </authorList>
    </citation>
    <scope>NUCLEOTIDE SEQUENCE [LARGE SCALE GENOMIC DNA]</scope>
    <source>
        <tissue evidence="7">Whole gametophyte</tissue>
    </source>
</reference>
<dbReference type="GO" id="GO:0003977">
    <property type="term" value="F:UDP-N-acetylglucosamine diphosphorylase activity"/>
    <property type="evidence" value="ECO:0007669"/>
    <property type="project" value="UniProtKB-EC"/>
</dbReference>
<dbReference type="Pfam" id="PF01704">
    <property type="entry name" value="UDPGP"/>
    <property type="match status" value="1"/>
</dbReference>
<evidence type="ECO:0000256" key="4">
    <source>
        <dbReference type="ARBA" id="ARBA00022695"/>
    </source>
</evidence>
<organism evidence="7 8">
    <name type="scientific">Marchantia polymorpha subsp. ruderalis</name>
    <dbReference type="NCBI Taxonomy" id="1480154"/>
    <lineage>
        <taxon>Eukaryota</taxon>
        <taxon>Viridiplantae</taxon>
        <taxon>Streptophyta</taxon>
        <taxon>Embryophyta</taxon>
        <taxon>Marchantiophyta</taxon>
        <taxon>Marchantiopsida</taxon>
        <taxon>Marchantiidae</taxon>
        <taxon>Marchantiales</taxon>
        <taxon>Marchantiaceae</taxon>
        <taxon>Marchantia</taxon>
    </lineage>
</organism>
<dbReference type="EMBL" id="LVLJ01003038">
    <property type="protein sequence ID" value="OAE22862.1"/>
    <property type="molecule type" value="Genomic_DNA"/>
</dbReference>
<dbReference type="InterPro" id="IPR039741">
    <property type="entry name" value="UDP-sugar_pyrophosphorylase"/>
</dbReference>
<dbReference type="Gene3D" id="3.90.550.10">
    <property type="entry name" value="Spore Coat Polysaccharide Biosynthesis Protein SpsA, Chain A"/>
    <property type="match status" value="1"/>
</dbReference>
<evidence type="ECO:0000256" key="2">
    <source>
        <dbReference type="ARBA" id="ARBA00010401"/>
    </source>
</evidence>
<comment type="catalytic activity">
    <reaction evidence="6">
        <text>N-acetyl-alpha-D-galactosamine 1-phosphate + UTP + H(+) = UDP-N-acetyl-alpha-D-galactosamine + diphosphate</text>
        <dbReference type="Rhea" id="RHEA:34363"/>
        <dbReference type="ChEBI" id="CHEBI:15378"/>
        <dbReference type="ChEBI" id="CHEBI:33019"/>
        <dbReference type="ChEBI" id="CHEBI:46398"/>
        <dbReference type="ChEBI" id="CHEBI:61970"/>
        <dbReference type="ChEBI" id="CHEBI:67138"/>
        <dbReference type="EC" id="2.7.7.83"/>
    </reaction>
</comment>
<evidence type="ECO:0000313" key="8">
    <source>
        <dbReference type="Proteomes" id="UP000077202"/>
    </source>
</evidence>
<dbReference type="PANTHER" id="PTHR11952">
    <property type="entry name" value="UDP- GLUCOSE PYROPHOSPHORYLASE"/>
    <property type="match status" value="1"/>
</dbReference>
<accession>A0A176VRC0</accession>
<dbReference type="GO" id="GO:0052630">
    <property type="term" value="F:UDP-N-acetylgalactosamine diphosphorylase activity"/>
    <property type="evidence" value="ECO:0007669"/>
    <property type="project" value="UniProtKB-EC"/>
</dbReference>
<dbReference type="PANTHER" id="PTHR11952:SF2">
    <property type="entry name" value="LD24639P"/>
    <property type="match status" value="1"/>
</dbReference>
<dbReference type="InterPro" id="IPR002618">
    <property type="entry name" value="UDPGP_fam"/>
</dbReference>
<evidence type="ECO:0000256" key="3">
    <source>
        <dbReference type="ARBA" id="ARBA00022679"/>
    </source>
</evidence>
<evidence type="ECO:0000313" key="7">
    <source>
        <dbReference type="EMBL" id="OAE22862.1"/>
    </source>
</evidence>
<keyword evidence="8" id="KW-1185">Reference proteome</keyword>
<dbReference type="GO" id="GO:0019276">
    <property type="term" value="P:UDP-N-acetylgalactosamine metabolic process"/>
    <property type="evidence" value="ECO:0007669"/>
    <property type="project" value="UniProtKB-ARBA"/>
</dbReference>
<name>A0A176VRC0_MARPO</name>
<evidence type="ECO:0000256" key="1">
    <source>
        <dbReference type="ARBA" id="ARBA00005208"/>
    </source>
</evidence>
<gene>
    <name evidence="7" type="ORF">AXG93_4139s1050</name>
</gene>
<keyword evidence="3" id="KW-0808">Transferase</keyword>
<dbReference type="FunFam" id="3.90.550.10:FF:000072">
    <property type="entry name" value="UDP-N-acetylglucosamine diphosphorylase 2"/>
    <property type="match status" value="1"/>
</dbReference>
<dbReference type="AlphaFoldDB" id="A0A176VRC0"/>
<comment type="similarity">
    <text evidence="2">Belongs to the UDPGP type 1 family.</text>
</comment>
<keyword evidence="4" id="KW-0548">Nucleotidyltransferase</keyword>